<dbReference type="OrthoDB" id="1918237at2759"/>
<feature type="compositionally biased region" description="Basic residues" evidence="1">
    <location>
        <begin position="742"/>
        <end position="767"/>
    </location>
</feature>
<feature type="compositionally biased region" description="Basic and acidic residues" evidence="1">
    <location>
        <begin position="413"/>
        <end position="428"/>
    </location>
</feature>
<dbReference type="STRING" id="456900.A0A195CCN1"/>
<reference evidence="2 3" key="1">
    <citation type="submission" date="2016-03" db="EMBL/GenBank/DDBJ databases">
        <title>Cyphomyrmex costatus WGS genome.</title>
        <authorList>
            <person name="Nygaard S."/>
            <person name="Hu H."/>
            <person name="Boomsma J."/>
            <person name="Zhang G."/>
        </authorList>
    </citation>
    <scope>NUCLEOTIDE SEQUENCE [LARGE SCALE GENOMIC DNA]</scope>
    <source>
        <strain evidence="2">MS0001</strain>
        <tissue evidence="2">Whole body</tissue>
    </source>
</reference>
<dbReference type="PANTHER" id="PTHR12484">
    <property type="entry name" value="B-LYMPHOCYTE ANTIGEN-RELATED"/>
    <property type="match status" value="1"/>
</dbReference>
<dbReference type="Proteomes" id="UP000078542">
    <property type="component" value="Unassembled WGS sequence"/>
</dbReference>
<feature type="compositionally biased region" description="Basic residues" evidence="1">
    <location>
        <begin position="609"/>
        <end position="729"/>
    </location>
</feature>
<dbReference type="PANTHER" id="PTHR12484:SF4">
    <property type="entry name" value="A-KINASE ANCHOR PROTEIN 17A"/>
    <property type="match status" value="1"/>
</dbReference>
<accession>A0A195CCN1</accession>
<feature type="compositionally biased region" description="Basic and acidic residues" evidence="1">
    <location>
        <begin position="818"/>
        <end position="828"/>
    </location>
</feature>
<evidence type="ECO:0000313" key="3">
    <source>
        <dbReference type="Proteomes" id="UP000078542"/>
    </source>
</evidence>
<feature type="compositionally biased region" description="Basic residues" evidence="1">
    <location>
        <begin position="429"/>
        <end position="450"/>
    </location>
</feature>
<feature type="region of interest" description="Disordered" evidence="1">
    <location>
        <begin position="579"/>
        <end position="841"/>
    </location>
</feature>
<feature type="compositionally biased region" description="Basic and acidic residues" evidence="1">
    <location>
        <begin position="303"/>
        <end position="322"/>
    </location>
</feature>
<feature type="compositionally biased region" description="Polar residues" evidence="1">
    <location>
        <begin position="803"/>
        <end position="817"/>
    </location>
</feature>
<keyword evidence="2" id="KW-0418">Kinase</keyword>
<feature type="compositionally biased region" description="Low complexity" evidence="1">
    <location>
        <begin position="730"/>
        <end position="741"/>
    </location>
</feature>
<evidence type="ECO:0000313" key="2">
    <source>
        <dbReference type="EMBL" id="KYM98470.1"/>
    </source>
</evidence>
<sequence length="841" mass="98576">MSDNKQVGETPSSEVANRFRSCRDLSDIVPLYPSHALYLKPLAKVNVSVSLPQLKTPGKTISTWEIMEKIRALILPDEFASLKVAKSTLEFIRLEGDLRDRSRLSKVLARLNLQQLNLSGFSNVLKVRAAETKDDFPTKHSWNSYFRDAKHMNELKAGERPDTIHITGLPVKWFTEDNTNVPNEPLITKIFQKWGKLRKVDVPAADPYRSRMRLGNNIHKFSFEDGIFFDVYVQYVEYMDFVRAMDALRGMKLLKKDGQNSLTATLKVDFDKTKHLSDSSISHRDFERKRLIAQDNLAAEKMKKREEIERKRQEEQKKKEEANSIAKINRQRNREEKRKRKALTKFRKQEEDKVSMKIAREEQKLIKAQRQLESIRLLDELFDRIKTKVEKKEIKLDQNTDKKGENKNQINENKVDSENDKKNKEKQIKKTTKKEKKKKKKRKTQKKRKKGDNSDSGSTTEEELDKKTSKKRLKSVLIKSDGATSSTGAMARNLPYDYSNSMSVLPSMIPFHTMRMPRYTGRQMMRPPGYSAMPLRHPMLSMGRGRRFVPRYEMNYTLTNPYLYNGPYYEYFTHLVERDSKQQKSRMRNRQKSTSRSISRTRTRSDSKRKSRSISRSCSRRRSGSRSKSRDRRSKSRSRLRSRRSKSRSRSRSRRSRSRSRRSRSRSRKSRSRSRRSKSRSRKSKSRTYRPKSLSRNRSRSRSRRKSASRSCSRRKTRSRSNSNRHKNNKLCSTSRSSSKTRCSRSRRSSRFKSRSKSCSKNQRKRSSSVVKNTRAKSQSTSPKRRSRSSSWSMPKSPDRRSCSWSRTASANNVNEQDVNKEYEKPVEGTKTVEMQSAKTN</sequence>
<dbReference type="EMBL" id="KQ977957">
    <property type="protein sequence ID" value="KYM98470.1"/>
    <property type="molecule type" value="Genomic_DNA"/>
</dbReference>
<dbReference type="KEGG" id="ccoa:108777506"/>
<keyword evidence="3" id="KW-1185">Reference proteome</keyword>
<evidence type="ECO:0000256" key="1">
    <source>
        <dbReference type="SAM" id="MobiDB-lite"/>
    </source>
</evidence>
<keyword evidence="2" id="KW-0808">Transferase</keyword>
<organism evidence="2 3">
    <name type="scientific">Cyphomyrmex costatus</name>
    <dbReference type="NCBI Taxonomy" id="456900"/>
    <lineage>
        <taxon>Eukaryota</taxon>
        <taxon>Metazoa</taxon>
        <taxon>Ecdysozoa</taxon>
        <taxon>Arthropoda</taxon>
        <taxon>Hexapoda</taxon>
        <taxon>Insecta</taxon>
        <taxon>Pterygota</taxon>
        <taxon>Neoptera</taxon>
        <taxon>Endopterygota</taxon>
        <taxon>Hymenoptera</taxon>
        <taxon>Apocrita</taxon>
        <taxon>Aculeata</taxon>
        <taxon>Formicoidea</taxon>
        <taxon>Formicidae</taxon>
        <taxon>Myrmicinae</taxon>
        <taxon>Cyphomyrmex</taxon>
    </lineage>
</organism>
<feature type="region of interest" description="Disordered" evidence="1">
    <location>
        <begin position="400"/>
        <end position="471"/>
    </location>
</feature>
<protein>
    <submittedName>
        <fullName evidence="2">A-kinase anchor protein 17A</fullName>
    </submittedName>
</protein>
<proteinExistence type="predicted"/>
<dbReference type="CDD" id="cd12264">
    <property type="entry name" value="RRM_AKAP17A"/>
    <property type="match status" value="1"/>
</dbReference>
<feature type="compositionally biased region" description="Basic residues" evidence="1">
    <location>
        <begin position="583"/>
        <end position="602"/>
    </location>
</feature>
<dbReference type="InterPro" id="IPR056852">
    <property type="entry name" value="AK17A/B"/>
</dbReference>
<dbReference type="GO" id="GO:0016301">
    <property type="term" value="F:kinase activity"/>
    <property type="evidence" value="ECO:0007669"/>
    <property type="project" value="UniProtKB-KW"/>
</dbReference>
<dbReference type="AlphaFoldDB" id="A0A195CCN1"/>
<gene>
    <name evidence="2" type="ORF">ALC62_10826</name>
</gene>
<dbReference type="Pfam" id="PF25015">
    <property type="entry name" value="RBD_AKAP-17A"/>
    <property type="match status" value="1"/>
</dbReference>
<name>A0A195CCN1_9HYME</name>
<feature type="compositionally biased region" description="Basic residues" evidence="1">
    <location>
        <begin position="337"/>
        <end position="346"/>
    </location>
</feature>
<feature type="region of interest" description="Disordered" evidence="1">
    <location>
        <begin position="303"/>
        <end position="354"/>
    </location>
</feature>